<reference evidence="3" key="1">
    <citation type="submission" date="2019-05" db="EMBL/GenBank/DDBJ databases">
        <title>Tamlana fucoidanivorans sp. nov., isolated from the surface of algae collected from Fujian province in China.</title>
        <authorList>
            <person name="Li J."/>
        </authorList>
    </citation>
    <scope>NUCLEOTIDE SEQUENCE [LARGE SCALE GENOMIC DNA]</scope>
    <source>
        <strain evidence="3">2251</strain>
        <plasmid evidence="3">unnamed6</plasmid>
    </source>
</reference>
<feature type="domain" description="Aminoglycoside phosphotransferase" evidence="1">
    <location>
        <begin position="28"/>
        <end position="268"/>
    </location>
</feature>
<accession>A0A4Y5SQU1</accession>
<dbReference type="Pfam" id="PF01636">
    <property type="entry name" value="APH"/>
    <property type="match status" value="1"/>
</dbReference>
<organism evidence="2 3">
    <name type="scientific">Paracoccus liaowanqingii</name>
    <dbReference type="NCBI Taxonomy" id="2560053"/>
    <lineage>
        <taxon>Bacteria</taxon>
        <taxon>Pseudomonadati</taxon>
        <taxon>Pseudomonadota</taxon>
        <taxon>Alphaproteobacteria</taxon>
        <taxon>Rhodobacterales</taxon>
        <taxon>Paracoccaceae</taxon>
        <taxon>Paracoccus</taxon>
    </lineage>
</organism>
<evidence type="ECO:0000313" key="2">
    <source>
        <dbReference type="EMBL" id="QDA35851.1"/>
    </source>
</evidence>
<geneLocation type="plasmid" evidence="2 3">
    <name>unnamed6</name>
</geneLocation>
<dbReference type="EMBL" id="CP040760">
    <property type="protein sequence ID" value="QDA35851.1"/>
    <property type="molecule type" value="Genomic_DNA"/>
</dbReference>
<dbReference type="AlphaFoldDB" id="A0A4Y5SQU1"/>
<dbReference type="InterPro" id="IPR011009">
    <property type="entry name" value="Kinase-like_dom_sf"/>
</dbReference>
<evidence type="ECO:0000259" key="1">
    <source>
        <dbReference type="Pfam" id="PF01636"/>
    </source>
</evidence>
<dbReference type="SUPFAM" id="SSF56112">
    <property type="entry name" value="Protein kinase-like (PK-like)"/>
    <property type="match status" value="1"/>
</dbReference>
<keyword evidence="2" id="KW-0808">Transferase</keyword>
<dbReference type="KEGG" id="plia:E4191_16980"/>
<protein>
    <submittedName>
        <fullName evidence="2">Homoserine kinase</fullName>
    </submittedName>
</protein>
<dbReference type="Proteomes" id="UP000296374">
    <property type="component" value="Plasmid unnamed6"/>
</dbReference>
<evidence type="ECO:0000313" key="3">
    <source>
        <dbReference type="Proteomes" id="UP000296374"/>
    </source>
</evidence>
<dbReference type="GO" id="GO:0016301">
    <property type="term" value="F:kinase activity"/>
    <property type="evidence" value="ECO:0007669"/>
    <property type="project" value="UniProtKB-KW"/>
</dbReference>
<sequence length="314" mass="34346">MNDAEALMQAQQAAAAWGATDMPRLIRNRENAVFSITTPQGRGALRLHRPGYQSDAAIRSELWWCEALARVGASVPKALRTRDGTLLHHLPDGRRASLIGWVEGDLMGEGGVPLSGDRAAHADLHRRLGALLAQVHRATDALSLPGDFSRPRWDIPGLLGEAPLWGRFWDHPQLSADESRRMSNIRAACRDRLQDYAATGPDTGLIHADVLRENVLLGDHMTLIDFDDSGFGFRLYDLGTVLSQTLSEPHSDAIRNGLVSGYGTLGPADLDMLAVFTLLRTLASVGWTMGRVPPGDPRHRAYIDRAFLAAERAL</sequence>
<gene>
    <name evidence="2" type="ORF">E4191_16980</name>
</gene>
<dbReference type="InterPro" id="IPR002575">
    <property type="entry name" value="Aminoglycoside_PTrfase"/>
</dbReference>
<dbReference type="Gene3D" id="3.90.1200.10">
    <property type="match status" value="1"/>
</dbReference>
<name>A0A4Y5SQU1_9RHOB</name>
<proteinExistence type="predicted"/>
<dbReference type="RefSeq" id="WP_139615669.1">
    <property type="nucleotide sequence ID" value="NZ_CP040760.1"/>
</dbReference>
<keyword evidence="2" id="KW-0614">Plasmid</keyword>
<keyword evidence="2" id="KW-0418">Kinase</keyword>